<dbReference type="FunFam" id="3.30.565.10:FF:000037">
    <property type="entry name" value="Hybrid sensor histidine kinase/response regulator"/>
    <property type="match status" value="1"/>
</dbReference>
<evidence type="ECO:0000256" key="8">
    <source>
        <dbReference type="ARBA" id="ARBA00023012"/>
    </source>
</evidence>
<dbReference type="InterPro" id="IPR036097">
    <property type="entry name" value="HisK_dim/P_sf"/>
</dbReference>
<keyword evidence="3" id="KW-0597">Phosphoprotein</keyword>
<gene>
    <name evidence="12" type="primary">evgS_6</name>
    <name evidence="12" type="ORF">ERS852557_01098</name>
</gene>
<dbReference type="Pfam" id="PF07495">
    <property type="entry name" value="Y_Y_Y"/>
    <property type="match status" value="1"/>
</dbReference>
<dbReference type="SUPFAM" id="SSF55874">
    <property type="entry name" value="ATPase domain of HSP90 chaperone/DNA topoisomerase II/histidine kinase"/>
    <property type="match status" value="1"/>
</dbReference>
<dbReference type="InterPro" id="IPR005467">
    <property type="entry name" value="His_kinase_dom"/>
</dbReference>
<dbReference type="Pfam" id="PF07494">
    <property type="entry name" value="Reg_prop"/>
    <property type="match status" value="1"/>
</dbReference>
<dbReference type="Pfam" id="PF02518">
    <property type="entry name" value="HATPase_c"/>
    <property type="match status" value="1"/>
</dbReference>
<keyword evidence="7" id="KW-0067">ATP-binding</keyword>
<accession>A0A139JVT8</accession>
<dbReference type="PROSITE" id="PS01124">
    <property type="entry name" value="HTH_ARAC_FAMILY_2"/>
    <property type="match status" value="1"/>
</dbReference>
<dbReference type="InterPro" id="IPR015943">
    <property type="entry name" value="WD40/YVTN_repeat-like_dom_sf"/>
</dbReference>
<evidence type="ECO:0000256" key="6">
    <source>
        <dbReference type="ARBA" id="ARBA00022777"/>
    </source>
</evidence>
<name>A0A139JVT8_BACT4</name>
<dbReference type="Proteomes" id="UP000095541">
    <property type="component" value="Unassembled WGS sequence"/>
</dbReference>
<keyword evidence="8" id="KW-0902">Two-component regulatory system</keyword>
<dbReference type="CDD" id="cd17574">
    <property type="entry name" value="REC_OmpR"/>
    <property type="match status" value="1"/>
</dbReference>
<dbReference type="InterPro" id="IPR009057">
    <property type="entry name" value="Homeodomain-like_sf"/>
</dbReference>
<dbReference type="EMBL" id="CZBI01000001">
    <property type="protein sequence ID" value="CUP58438.1"/>
    <property type="molecule type" value="Genomic_DNA"/>
</dbReference>
<sequence length="1372" mass="157565">MNSDSYLYFNIAQEIRLYINSTMKHQLKFYIVLFFIQLFPCAFAQQMSVSTLPLNNYLPSSTVLRVHCDREGFLWLGTKDGLCRYDGYRLLVFRSGLKSPDLLTNNEITCIAENKNGYLFIGTKKGINILDKRTYQIIPVTHNDLKDQEIRTMIVDSDGWVWVGTLTSVFRCSADFSYCKRYDSTLPVTSVNSIYEDADKNIWVTLWERGLHRYNSKTDSFIAMPQIGDLNNPFKVFQDNKKQHWILTWESGIFLLYPEEKDDLMYSHVDIKSNEHWDKNGCFSITQDDKYGYIWIVSTQGLYALQKRPGNIINTVDISHISSKLNNIFSEIVKDKSGNLWIAAFNEGVSMIDLNKPLVQNYSFPVIREKTGFVTNIKNIYEDKEGDLWIDQNRWGIGIYNPDSNKLLFYTDIPSLKNIANLKNVSCITSVPLLNEIWLGSEYYPEIYKVKKDKKGVELLGTLKLTDYVDNSGFPRLFYTDSNHNLWVGTTKGILVKPAKEKILQDTKFPFVDIIGIREGKDGSLWISTRKQGVYNAKISSDLTLEEKNLRNLKTHAEGVISDNIGAICVDDNGLVWMGSQDGDVFTYDPQTNKVENLSDMFDMLEEGIFNIITDQLGHIWISTNKRVIEYDPKNGGIMDYSTMTDVMVNSFMPNSYYKTRSGKILYGGNKGISVFTPYDHLSDNPRRIRTMVSDVKIDGVSSLLEKNNQRFNLRSQIISLNAGDKNIEIDFSSLNYAFPDKIKYAYKMDGVDDDWVYVRGDRQFAFYNQLPKGKRTFYLKTTDVNGLWSNYIAEVQVFKQPAFYETLWAYLFYIVFTLLCLYLFYHRMKRRIQLRHELRIAQIDKEKSEELVQTKLRYFTNISHDLLTPLTIITCLIDDAEMTNGSRISQLTMIRSNVNKLRRLLQQILDFRKVESGNMKLSVSKSDVISFIDDVCKIHFTPLMRKKNQTFTFLTEDRHLMAYFDRDKLDKIVSNLLSNAYKYTANGGNIKLIVDSYWESENHHLRIQVVDTGEGIAPADLENVFKRFYTINKGDESESNGIGLSLTKDLVELHHGTINVESELGKGSTFTVDLPINKDSYQEDELISEHISANGINTDLILEKEELIDSKVGEGEDAQIADVHLLLVEDNEELLFLMEKILSKHYHVLIAKDGLEALNVIKDNEIDIIISDVMMPEMDGLEFCRALKSNLETSHIPIILLTAKNTVEDRIECYNAGADGYISKPFELKILEARINNFIMHKKNKQEEFRSNVEVNIDSLEPSSIDKEFLDKVISVINSNMSEGDFDVVQLADALAVSKSSLYRKMKLATGLSPIEFIRNIRLKHGSQLLKDKSISVAEVAYECGFSNPKYFATCFKEEFGVTPKEYQKSC</sequence>
<evidence type="ECO:0000256" key="4">
    <source>
        <dbReference type="ARBA" id="ARBA00022679"/>
    </source>
</evidence>
<dbReference type="FunFam" id="2.130.10.10:FF:001825">
    <property type="entry name" value="Two-component system sensor histidine kinase/response regulator, hybrid (One-component system)"/>
    <property type="match status" value="1"/>
</dbReference>
<evidence type="ECO:0000256" key="3">
    <source>
        <dbReference type="ARBA" id="ARBA00022553"/>
    </source>
</evidence>
<evidence type="ECO:0000256" key="10">
    <source>
        <dbReference type="ARBA" id="ARBA00023125"/>
    </source>
</evidence>
<dbReference type="SUPFAM" id="SSF47384">
    <property type="entry name" value="Homodimeric domain of signal transducing histidine kinase"/>
    <property type="match status" value="1"/>
</dbReference>
<dbReference type="PANTHER" id="PTHR43547:SF2">
    <property type="entry name" value="HYBRID SIGNAL TRANSDUCTION HISTIDINE KINASE C"/>
    <property type="match status" value="1"/>
</dbReference>
<comment type="catalytic activity">
    <reaction evidence="1">
        <text>ATP + protein L-histidine = ADP + protein N-phospho-L-histidine.</text>
        <dbReference type="EC" id="2.7.13.3"/>
    </reaction>
</comment>
<evidence type="ECO:0000313" key="13">
    <source>
        <dbReference type="Proteomes" id="UP000095541"/>
    </source>
</evidence>
<dbReference type="SUPFAM" id="SSF63829">
    <property type="entry name" value="Calcium-dependent phosphotriesterase"/>
    <property type="match status" value="3"/>
</dbReference>
<dbReference type="GO" id="GO:0003700">
    <property type="term" value="F:DNA-binding transcription factor activity"/>
    <property type="evidence" value="ECO:0007669"/>
    <property type="project" value="InterPro"/>
</dbReference>
<keyword evidence="9" id="KW-0805">Transcription regulation</keyword>
<dbReference type="SMART" id="SM00448">
    <property type="entry name" value="REC"/>
    <property type="match status" value="1"/>
</dbReference>
<keyword evidence="11" id="KW-0804">Transcription</keyword>
<dbReference type="GO" id="GO:0043565">
    <property type="term" value="F:sequence-specific DNA binding"/>
    <property type="evidence" value="ECO:0007669"/>
    <property type="project" value="InterPro"/>
</dbReference>
<dbReference type="InterPro" id="IPR004358">
    <property type="entry name" value="Sig_transdc_His_kin-like_C"/>
</dbReference>
<dbReference type="CDD" id="cd00082">
    <property type="entry name" value="HisKA"/>
    <property type="match status" value="1"/>
</dbReference>
<evidence type="ECO:0000256" key="9">
    <source>
        <dbReference type="ARBA" id="ARBA00023015"/>
    </source>
</evidence>
<dbReference type="PROSITE" id="PS50110">
    <property type="entry name" value="RESPONSE_REGULATORY"/>
    <property type="match status" value="1"/>
</dbReference>
<dbReference type="Gene3D" id="1.10.10.60">
    <property type="entry name" value="Homeodomain-like"/>
    <property type="match status" value="2"/>
</dbReference>
<dbReference type="PRINTS" id="PR00344">
    <property type="entry name" value="BCTRLSENSOR"/>
</dbReference>
<keyword evidence="10" id="KW-0238">DNA-binding</keyword>
<keyword evidence="5" id="KW-0547">Nucleotide-binding</keyword>
<evidence type="ECO:0000256" key="2">
    <source>
        <dbReference type="ARBA" id="ARBA00012438"/>
    </source>
</evidence>
<dbReference type="Pfam" id="PF12833">
    <property type="entry name" value="HTH_18"/>
    <property type="match status" value="1"/>
</dbReference>
<dbReference type="Gene3D" id="1.10.287.130">
    <property type="match status" value="1"/>
</dbReference>
<evidence type="ECO:0000256" key="1">
    <source>
        <dbReference type="ARBA" id="ARBA00000085"/>
    </source>
</evidence>
<dbReference type="InterPro" id="IPR013783">
    <property type="entry name" value="Ig-like_fold"/>
</dbReference>
<dbReference type="InterPro" id="IPR003594">
    <property type="entry name" value="HATPase_dom"/>
</dbReference>
<dbReference type="InterPro" id="IPR011006">
    <property type="entry name" value="CheY-like_superfamily"/>
</dbReference>
<dbReference type="GO" id="GO:0000155">
    <property type="term" value="F:phosphorelay sensor kinase activity"/>
    <property type="evidence" value="ECO:0007669"/>
    <property type="project" value="InterPro"/>
</dbReference>
<evidence type="ECO:0000313" key="12">
    <source>
        <dbReference type="EMBL" id="CUP58438.1"/>
    </source>
</evidence>
<dbReference type="Gene3D" id="2.60.40.10">
    <property type="entry name" value="Immunoglobulins"/>
    <property type="match status" value="1"/>
</dbReference>
<dbReference type="InterPro" id="IPR011110">
    <property type="entry name" value="Reg_prop"/>
</dbReference>
<dbReference type="SMART" id="SM00342">
    <property type="entry name" value="HTH_ARAC"/>
    <property type="match status" value="1"/>
</dbReference>
<dbReference type="FunFam" id="3.40.50.2300:FF:000138">
    <property type="entry name" value="Two-component system sensor histidine kinase/response regulator"/>
    <property type="match status" value="1"/>
</dbReference>
<dbReference type="EC" id="2.7.13.3" evidence="2"/>
<dbReference type="GO" id="GO:0005524">
    <property type="term" value="F:ATP binding"/>
    <property type="evidence" value="ECO:0007669"/>
    <property type="project" value="UniProtKB-KW"/>
</dbReference>
<dbReference type="SUPFAM" id="SSF52172">
    <property type="entry name" value="CheY-like"/>
    <property type="match status" value="1"/>
</dbReference>
<proteinExistence type="predicted"/>
<evidence type="ECO:0000256" key="11">
    <source>
        <dbReference type="ARBA" id="ARBA00023163"/>
    </source>
</evidence>
<dbReference type="InterPro" id="IPR018060">
    <property type="entry name" value="HTH_AraC"/>
</dbReference>
<dbReference type="Pfam" id="PF00072">
    <property type="entry name" value="Response_reg"/>
    <property type="match status" value="1"/>
</dbReference>
<dbReference type="InterPro" id="IPR018062">
    <property type="entry name" value="HTH_AraC-typ_CS"/>
</dbReference>
<dbReference type="SMART" id="SM00387">
    <property type="entry name" value="HATPase_c"/>
    <property type="match status" value="1"/>
</dbReference>
<dbReference type="PANTHER" id="PTHR43547">
    <property type="entry name" value="TWO-COMPONENT HISTIDINE KINASE"/>
    <property type="match status" value="1"/>
</dbReference>
<organism evidence="12 13">
    <name type="scientific">Bacteroides thetaiotaomicron</name>
    <dbReference type="NCBI Taxonomy" id="818"/>
    <lineage>
        <taxon>Bacteria</taxon>
        <taxon>Pseudomonadati</taxon>
        <taxon>Bacteroidota</taxon>
        <taxon>Bacteroidia</taxon>
        <taxon>Bacteroidales</taxon>
        <taxon>Bacteroidaceae</taxon>
        <taxon>Bacteroides</taxon>
    </lineage>
</organism>
<dbReference type="InterPro" id="IPR011123">
    <property type="entry name" value="Y_Y_Y"/>
</dbReference>
<dbReference type="InterPro" id="IPR001789">
    <property type="entry name" value="Sig_transdc_resp-reg_receiver"/>
</dbReference>
<protein>
    <recommendedName>
        <fullName evidence="2">histidine kinase</fullName>
        <ecNumber evidence="2">2.7.13.3</ecNumber>
    </recommendedName>
</protein>
<keyword evidence="4 12" id="KW-0808">Transferase</keyword>
<dbReference type="Gene3D" id="2.130.10.10">
    <property type="entry name" value="YVTN repeat-like/Quinoprotein amine dehydrogenase"/>
    <property type="match status" value="2"/>
</dbReference>
<evidence type="ECO:0000256" key="7">
    <source>
        <dbReference type="ARBA" id="ARBA00022840"/>
    </source>
</evidence>
<dbReference type="SMART" id="SM00388">
    <property type="entry name" value="HisKA"/>
    <property type="match status" value="1"/>
</dbReference>
<dbReference type="PROSITE" id="PS00041">
    <property type="entry name" value="HTH_ARAC_FAMILY_1"/>
    <property type="match status" value="1"/>
</dbReference>
<dbReference type="SUPFAM" id="SSF46689">
    <property type="entry name" value="Homeodomain-like"/>
    <property type="match status" value="1"/>
</dbReference>
<dbReference type="PROSITE" id="PS50109">
    <property type="entry name" value="HIS_KIN"/>
    <property type="match status" value="1"/>
</dbReference>
<reference evidence="12 13" key="1">
    <citation type="submission" date="2015-09" db="EMBL/GenBank/DDBJ databases">
        <authorList>
            <consortium name="Pathogen Informatics"/>
        </authorList>
    </citation>
    <scope>NUCLEOTIDE SEQUENCE [LARGE SCALE GENOMIC DNA]</scope>
    <source>
        <strain evidence="12 13">2789STDY5834945</strain>
    </source>
</reference>
<dbReference type="InterPro" id="IPR036890">
    <property type="entry name" value="HATPase_C_sf"/>
</dbReference>
<keyword evidence="6 12" id="KW-0418">Kinase</keyword>
<dbReference type="Gene3D" id="3.30.565.10">
    <property type="entry name" value="Histidine kinase-like ATPase, C-terminal domain"/>
    <property type="match status" value="1"/>
</dbReference>
<dbReference type="PATRIC" id="fig|818.29.peg.4346"/>
<evidence type="ECO:0000256" key="5">
    <source>
        <dbReference type="ARBA" id="ARBA00022741"/>
    </source>
</evidence>
<dbReference type="Gene3D" id="3.40.50.2300">
    <property type="match status" value="1"/>
</dbReference>
<dbReference type="InterPro" id="IPR003661">
    <property type="entry name" value="HisK_dim/P_dom"/>
</dbReference>